<feature type="non-terminal residue" evidence="1">
    <location>
        <position position="1"/>
    </location>
</feature>
<organism evidence="1">
    <name type="scientific">marine sediment metagenome</name>
    <dbReference type="NCBI Taxonomy" id="412755"/>
    <lineage>
        <taxon>unclassified sequences</taxon>
        <taxon>metagenomes</taxon>
        <taxon>ecological metagenomes</taxon>
    </lineage>
</organism>
<reference evidence="1" key="1">
    <citation type="journal article" date="2014" name="Front. Microbiol.">
        <title>High frequency of phylogenetically diverse reductive dehalogenase-homologous genes in deep subseafloor sedimentary metagenomes.</title>
        <authorList>
            <person name="Kawai M."/>
            <person name="Futagami T."/>
            <person name="Toyoda A."/>
            <person name="Takaki Y."/>
            <person name="Nishi S."/>
            <person name="Hori S."/>
            <person name="Arai W."/>
            <person name="Tsubouchi T."/>
            <person name="Morono Y."/>
            <person name="Uchiyama I."/>
            <person name="Ito T."/>
            <person name="Fujiyama A."/>
            <person name="Inagaki F."/>
            <person name="Takami H."/>
        </authorList>
    </citation>
    <scope>NUCLEOTIDE SEQUENCE</scope>
    <source>
        <strain evidence="1">Expedition CK06-06</strain>
    </source>
</reference>
<sequence length="206" mass="23571">LIDKTPHYRQAVVKALKSLNVHYKGYKWEGGGADGYADSIEGAINLYNREPVASAAEWMDREIKVMWNIQKPDGIIEGWHGDGNFARTTIMYCLWKTKGLTIRPWRQDVIFGAATDTDSLKIAIRADKAWTGKILFDTPRHKTIMNMPLDWPRINQFPEWFTAKAEKRYTVLDLTANTQTTHTGKQLTEGITINLQPNTEKHLLVQ</sequence>
<dbReference type="AlphaFoldDB" id="X1U1T7"/>
<gene>
    <name evidence="1" type="ORF">S12H4_47558</name>
</gene>
<dbReference type="EMBL" id="BARW01029624">
    <property type="protein sequence ID" value="GAJ11508.1"/>
    <property type="molecule type" value="Genomic_DNA"/>
</dbReference>
<protein>
    <submittedName>
        <fullName evidence="1">Uncharacterized protein</fullName>
    </submittedName>
</protein>
<comment type="caution">
    <text evidence="1">The sequence shown here is derived from an EMBL/GenBank/DDBJ whole genome shotgun (WGS) entry which is preliminary data.</text>
</comment>
<proteinExistence type="predicted"/>
<accession>X1U1T7</accession>
<name>X1U1T7_9ZZZZ</name>
<evidence type="ECO:0000313" key="1">
    <source>
        <dbReference type="EMBL" id="GAJ11508.1"/>
    </source>
</evidence>